<dbReference type="OrthoDB" id="417863at2759"/>
<dbReference type="PROSITE" id="PS00028">
    <property type="entry name" value="ZINC_FINGER_C2H2_1"/>
    <property type="match status" value="1"/>
</dbReference>
<feature type="region of interest" description="Disordered" evidence="2">
    <location>
        <begin position="1653"/>
        <end position="1691"/>
    </location>
</feature>
<dbReference type="InterPro" id="IPR013087">
    <property type="entry name" value="Znf_C2H2_type"/>
</dbReference>
<evidence type="ECO:0000313" key="5">
    <source>
        <dbReference type="Proteomes" id="UP000186817"/>
    </source>
</evidence>
<keyword evidence="1" id="KW-0175">Coiled coil</keyword>
<accession>A0A1Q9ELM8</accession>
<feature type="compositionally biased region" description="Low complexity" evidence="2">
    <location>
        <begin position="1384"/>
        <end position="1394"/>
    </location>
</feature>
<reference evidence="4 5" key="1">
    <citation type="submission" date="2016-02" db="EMBL/GenBank/DDBJ databases">
        <title>Genome analysis of coral dinoflagellate symbionts highlights evolutionary adaptations to a symbiotic lifestyle.</title>
        <authorList>
            <person name="Aranda M."/>
            <person name="Li Y."/>
            <person name="Liew Y.J."/>
            <person name="Baumgarten S."/>
            <person name="Simakov O."/>
            <person name="Wilson M."/>
            <person name="Piel J."/>
            <person name="Ashoor H."/>
            <person name="Bougouffa S."/>
            <person name="Bajic V.B."/>
            <person name="Ryu T."/>
            <person name="Ravasi T."/>
            <person name="Bayer T."/>
            <person name="Micklem G."/>
            <person name="Kim H."/>
            <person name="Bhak J."/>
            <person name="Lajeunesse T.C."/>
            <person name="Voolstra C.R."/>
        </authorList>
    </citation>
    <scope>NUCLEOTIDE SEQUENCE [LARGE SCALE GENOMIC DNA]</scope>
    <source>
        <strain evidence="4 5">CCMP2467</strain>
    </source>
</reference>
<organism evidence="4 5">
    <name type="scientific">Symbiodinium microadriaticum</name>
    <name type="common">Dinoflagellate</name>
    <name type="synonym">Zooxanthella microadriatica</name>
    <dbReference type="NCBI Taxonomy" id="2951"/>
    <lineage>
        <taxon>Eukaryota</taxon>
        <taxon>Sar</taxon>
        <taxon>Alveolata</taxon>
        <taxon>Dinophyceae</taxon>
        <taxon>Suessiales</taxon>
        <taxon>Symbiodiniaceae</taxon>
        <taxon>Symbiodinium</taxon>
    </lineage>
</organism>
<proteinExistence type="predicted"/>
<feature type="region of interest" description="Disordered" evidence="2">
    <location>
        <begin position="1575"/>
        <end position="1600"/>
    </location>
</feature>
<comment type="caution">
    <text evidence="4">The sequence shown here is derived from an EMBL/GenBank/DDBJ whole genome shotgun (WGS) entry which is preliminary data.</text>
</comment>
<name>A0A1Q9ELM8_SYMMI</name>
<evidence type="ECO:0000256" key="2">
    <source>
        <dbReference type="SAM" id="MobiDB-lite"/>
    </source>
</evidence>
<sequence>MLGPLLRRLKSVNLVISGFDLNGRLPPNYEGVTGSLEFGEPDDTGWSAAQILADAGVWVPSTYSQLHCGESATYTHPSGQQHRIDYLLVGGRAKVHFVRSETDESFDNGSPQDDHTLLCLDLRGSTAVHHGQRKLLRPVYDRDKILSVEGRALVRDALAAFPHPAWETHPDQHCAQIEEYLRGALDSHFAQPQQARRASYITVSVWQQRDAKMQFKRRVRHRVNLWSALLCRAFCQWHTSQDYGIGQLLGKQSMLYELASAAIRFATANIKKKISKAKNAFLFQLAGENCQGAATILQRVKKAGIGGSKTRPVSRPLPLLLHPETGSAVSSREQRDEVWLFHFGKQEQGHTVHVADFIRDAESSCFEPDVEWTAAMLPTYSDIEMVLRDIKRNKAMGLDNIPGEILKAAPAETARLLFPLFLKSMLLQRQPLQWRGGVLYEAFKRSGLQSSVENYRSLFVSSYVAKTYHRAVRNKTQDFCRDEMHSMHLGSRKCAPVTFAALFVLTHLRRSQALRHSSAVFYLDTSAAYYRIVRELAVGDIRSDATVLTLFRRFGLDAEDVAELMQTVNAGGMLAQAGAPDALRQVVKDLLLHTWFVTRFSDGTRVCDSLAGSRPGESWADLIYAYIYSRVLHKVHEHAVAEDLTFTVPYDPATGIFPPLSGTEDLAVTDTTWADDSAFPLEDEDAAVLMRKTVRLCTLFLSFCASHGMAPNLKPGKTSVMINLTGKGSKQARREYFPNGTQKLWLPDLEVGVAVTDQYKHLGGVVDCKLSMKPEVRFRLAQAASSYDAAKTLLLNSPKLELPTRAALFASVVTPTFFNLGLWMPSGAAWEMLRCGYSKLVRRLLITDIGAHDVLRVPLPVAHWCTGCWRLELVATRARLSLLVSLALAGPPLLWAMLQSEAQWLQVIRDDLKWLVDSEEHQWPKVIEPAWPEWHALLRNAPQRFKRALRRKLCQVHAEQCETDAALLGQWHCYRSLVHSLSLQAPTMTWLCRLCMKTLKTKAALGAHFFKVHGRVADYRHVTIGTKCEACDTDFWTEGRLAAHLRSSPGCVSFLRRHGKSVQQIRPGFGSKKRRQSESLSYTLSLPLRHGHIPLAPDTPVWSEEQTSVYRSLCDLLFDLTGTESREVLQSALTAALQQCPLYPDEVAAILDTLIAEVQEVAADGIDVPWPVLLVRLILASLDDLRSGLWTGAADHAEQRMYHSFREFHLLLTGFDWASSLQPLAKGDVTPSVLEYTVPHDWKAEWQRNSNRIEVSAVARDLGTFLPEVLRKAWTSLLSGCTVVLVAPPDFWSSALAAPFYDARHRQNCACSECIREYAEIQWRKNYDKDQLERKDLERWSLCHLEFVAKALDVEARRTAAAAAVTETAEEDLIVPAEPQGSTAPPARRNAAPPEEVFATRGPSPPMRPVIRGLIADVIDEMRAPPSYQDPAEVSGGVELSPLLASLPPRRHSAAQDQGLFQPSGPAPLDEDTFGRRIGRKPPPYEVAPPPPYDGVNPVEEGLREIGQRKAELQAREKALEDSRLELKTQVAQLGEAQQQAHAQSALFAQAQAAIQSQGGGSSFETQASAILQTMAKSAEDAARRSSPIAPPPPPQAASPELTSALTSLRDRLERVEAAFAESVRAAAAQVEERKLLMAALAEQQRAPLQMVPLCAPQPPAPPPPARPASVDVATQSAAEPGPAKDQHEAE</sequence>
<evidence type="ECO:0000313" key="4">
    <source>
        <dbReference type="EMBL" id="OLQ08363.1"/>
    </source>
</evidence>
<keyword evidence="5" id="KW-1185">Reference proteome</keyword>
<evidence type="ECO:0000256" key="1">
    <source>
        <dbReference type="SAM" id="Coils"/>
    </source>
</evidence>
<dbReference type="EMBL" id="LSRX01000119">
    <property type="protein sequence ID" value="OLQ08363.1"/>
    <property type="molecule type" value="Genomic_DNA"/>
</dbReference>
<feature type="domain" description="C2H2-type" evidence="3">
    <location>
        <begin position="992"/>
        <end position="1013"/>
    </location>
</feature>
<feature type="compositionally biased region" description="Pro residues" evidence="2">
    <location>
        <begin position="1656"/>
        <end position="1667"/>
    </location>
</feature>
<protein>
    <recommendedName>
        <fullName evidence="3">C2H2-type domain-containing protein</fullName>
    </recommendedName>
</protein>
<gene>
    <name evidence="4" type="ORF">AK812_SmicGene8108</name>
</gene>
<dbReference type="Proteomes" id="UP000186817">
    <property type="component" value="Unassembled WGS sequence"/>
</dbReference>
<evidence type="ECO:0000259" key="3">
    <source>
        <dbReference type="PROSITE" id="PS00028"/>
    </source>
</evidence>
<feature type="region of interest" description="Disordered" evidence="2">
    <location>
        <begin position="1377"/>
        <end position="1405"/>
    </location>
</feature>
<feature type="coiled-coil region" evidence="1">
    <location>
        <begin position="1503"/>
        <end position="1540"/>
    </location>
</feature>